<dbReference type="Xenbase" id="XB-GENE-984200">
    <property type="gene designation" value="orc3"/>
</dbReference>
<evidence type="ECO:0000256" key="4">
    <source>
        <dbReference type="ARBA" id="ARBA00022553"/>
    </source>
</evidence>
<evidence type="ECO:0000256" key="9">
    <source>
        <dbReference type="ARBA" id="ARBA00045241"/>
    </source>
</evidence>
<comment type="subunit">
    <text evidence="8">Component of ORC, a complex composed of at least 6 subunits: ORC1, ORC2, ORC3, ORC4, ORC5 and ORC6. ORC is regulated in a cell-cycle dependent manner. It is sequentially assembled at the exit from anaphase of mitosis and disassembled as cells enter S phase.</text>
</comment>
<dbReference type="AlphaFoldDB" id="A0A6I8QPB0"/>
<evidence type="ECO:0000256" key="1">
    <source>
        <dbReference type="ARBA" id="ARBA00004123"/>
    </source>
</evidence>
<dbReference type="CDD" id="cd20704">
    <property type="entry name" value="Orc3"/>
    <property type="match status" value="1"/>
</dbReference>
<dbReference type="PANTHER" id="PTHR12748:SF0">
    <property type="entry name" value="ORIGIN RECOGNITION COMPLEX SUBUNIT 3"/>
    <property type="match status" value="1"/>
</dbReference>
<dbReference type="InterPro" id="IPR045667">
    <property type="entry name" value="ORC3_N"/>
</dbReference>
<feature type="domain" description="Origin recognition complex subunit 3 N-terminal" evidence="10">
    <location>
        <begin position="34"/>
        <end position="377"/>
    </location>
</feature>
<evidence type="ECO:0000256" key="3">
    <source>
        <dbReference type="ARBA" id="ARBA00019085"/>
    </source>
</evidence>
<reference evidence="13" key="2">
    <citation type="submission" date="2020-05" db="UniProtKB">
        <authorList>
            <consortium name="Ensembl"/>
        </authorList>
    </citation>
    <scope>IDENTIFICATION</scope>
</reference>
<dbReference type="Pfam" id="PF19675">
    <property type="entry name" value="ORC3_ins"/>
    <property type="match status" value="1"/>
</dbReference>
<feature type="domain" description="Origin recognition complex subunit 3 winged helix C-terminal" evidence="11">
    <location>
        <begin position="631"/>
        <end position="739"/>
    </location>
</feature>
<dbReference type="InterPro" id="IPR040855">
    <property type="entry name" value="ORC_WH_C"/>
</dbReference>
<comment type="function">
    <text evidence="9">Component of the origin recognition complex (ORC) that binds origins of replication. DNA-binding is ATP-dependent. The specific DNA sequences that define origins of replication have not been identified yet. ORC is required to assemble the pre-replication complex necessary to initiate DNA replication. Binds histone H3 and H4 trimethylation marks H3K9me3, H3K27me3 and H4K20me3.</text>
</comment>
<dbReference type="InterPro" id="IPR045663">
    <property type="entry name" value="ORC3_ins"/>
</dbReference>
<evidence type="ECO:0000256" key="6">
    <source>
        <dbReference type="ARBA" id="ARBA00023125"/>
    </source>
</evidence>
<proteinExistence type="inferred from homology"/>
<evidence type="ECO:0000256" key="8">
    <source>
        <dbReference type="ARBA" id="ARBA00026084"/>
    </source>
</evidence>
<dbReference type="Pfam" id="PF07034">
    <property type="entry name" value="ORC3_N"/>
    <property type="match status" value="1"/>
</dbReference>
<protein>
    <recommendedName>
        <fullName evidence="3">Origin recognition complex subunit 3</fullName>
    </recommendedName>
</protein>
<feature type="domain" description="Origin recognition complex subunit 3 insertion" evidence="12">
    <location>
        <begin position="388"/>
        <end position="619"/>
    </location>
</feature>
<dbReference type="Bgee" id="ENSXETG00000019801">
    <property type="expression patterns" value="Expressed in testis and 12 other cell types or tissues"/>
</dbReference>
<keyword evidence="5" id="KW-0235">DNA replication</keyword>
<dbReference type="GeneTree" id="ENSGT00390000011376"/>
<keyword evidence="6" id="KW-0238">DNA-binding</keyword>
<name>A0A6I8QPB0_XENTR</name>
<dbReference type="InParanoid" id="A0A6I8QPB0"/>
<evidence type="ECO:0000259" key="10">
    <source>
        <dbReference type="Pfam" id="PF07034"/>
    </source>
</evidence>
<dbReference type="GO" id="GO:0006260">
    <property type="term" value="P:DNA replication"/>
    <property type="evidence" value="ECO:0007669"/>
    <property type="project" value="UniProtKB-KW"/>
</dbReference>
<comment type="subcellular location">
    <subcellularLocation>
        <location evidence="1">Nucleus</location>
    </subcellularLocation>
</comment>
<keyword evidence="7" id="KW-0539">Nucleus</keyword>
<evidence type="ECO:0000256" key="7">
    <source>
        <dbReference type="ARBA" id="ARBA00023242"/>
    </source>
</evidence>
<dbReference type="GO" id="GO:0003677">
    <property type="term" value="F:DNA binding"/>
    <property type="evidence" value="ECO:0007669"/>
    <property type="project" value="UniProtKB-KW"/>
</dbReference>
<sequence>MVPSITASLPGPEAAKQPQTITLPPPYFTVVRIMTTSSVSKGCFVFKPSTKKKKTSLTVADYFNEGLKDSEDGKKRFESCQLLWQQMKSQTEQLQEELNKRLFENLIGFLRKSHADFHDKKDDWSCRMRASEIPTAALVLGVNVTDHDLTFNSLADILHETITPYVVLLQSKECPGIKQLLQKLLIQLMGNTADIELDEEEEQVTISQRKMNCSLASLSGWYKRATKKPASPKKKRSSTSTHWESPPVVVIFKDLESFTASVLQEFIVISSGYVQELPLVLVFGIATSPMIIHRLLSHSVSSRLCIELFQSMSCTEHLATVVDQLLLTNHFPFKLSGRALQVLITIFLYHDFSVQNFIKGLQLSVVEHFYTQPLSVLCCSLPESRKRIKNLSHAQCENIRHLSSFMSYVESQTPENQVKLLTNDSFLKEMTQEFLERLTSYHENFTPILRCLHHFTCILPKYPLGKQVRELYCACLEKKVWETEDYNSALLLLRMLAKDEIVTTLQKCVAVLTPYSEKELGHTLEKLEEFLIHFQSLEENTLNGEDEDTSPQKALQKKTDLYQLQKKLLEMKETRRAKKLTKFEMLRQDVVDFIDCIVREYLVPPEMLPLHEVVYFSAASTLRRHLNAAPRVALHTALNNPASYLKTLENEAGSVSNVAPDICIAYKLHLECGRLINLYDWLEAFSTVVHAGEGSDSDSAQQVDEVTHARFIRAVSELELLGFVKPTKQKTDHVARLTWGGC</sequence>
<gene>
    <name evidence="13" type="primary">orc3</name>
</gene>
<dbReference type="PANTHER" id="PTHR12748">
    <property type="entry name" value="ORIGIN RECOGNITION COMPLEX SUBUNIT 3"/>
    <property type="match status" value="1"/>
</dbReference>
<dbReference type="Ensembl" id="ENSXETT00000101684">
    <property type="protein sequence ID" value="ENSXETP00000074983"/>
    <property type="gene ID" value="ENSXETG00000019801"/>
</dbReference>
<dbReference type="GO" id="GO:0005664">
    <property type="term" value="C:nuclear origin of replication recognition complex"/>
    <property type="evidence" value="ECO:0007669"/>
    <property type="project" value="InterPro"/>
</dbReference>
<evidence type="ECO:0000259" key="12">
    <source>
        <dbReference type="Pfam" id="PF19675"/>
    </source>
</evidence>
<organism evidence="13">
    <name type="scientific">Xenopus tropicalis</name>
    <name type="common">Western clawed frog</name>
    <name type="synonym">Silurana tropicalis</name>
    <dbReference type="NCBI Taxonomy" id="8364"/>
    <lineage>
        <taxon>Eukaryota</taxon>
        <taxon>Metazoa</taxon>
        <taxon>Chordata</taxon>
        <taxon>Craniata</taxon>
        <taxon>Vertebrata</taxon>
        <taxon>Euteleostomi</taxon>
        <taxon>Amphibia</taxon>
        <taxon>Batrachia</taxon>
        <taxon>Anura</taxon>
        <taxon>Pipoidea</taxon>
        <taxon>Pipidae</taxon>
        <taxon>Xenopodinae</taxon>
        <taxon>Xenopus</taxon>
        <taxon>Silurana</taxon>
    </lineage>
</organism>
<dbReference type="InterPro" id="IPR020795">
    <property type="entry name" value="ORC3"/>
</dbReference>
<evidence type="ECO:0000256" key="2">
    <source>
        <dbReference type="ARBA" id="ARBA00010977"/>
    </source>
</evidence>
<reference evidence="13" key="1">
    <citation type="journal article" date="2010" name="Science">
        <title>The genome of the Western clawed frog Xenopus tropicalis.</title>
        <authorList>
            <person name="Hellsten U."/>
            <person name="Harland R.M."/>
            <person name="Gilchrist M.J."/>
            <person name="Hendrix D."/>
            <person name="Jurka J."/>
            <person name="Kapitonov V."/>
            <person name="Ovcharenko I."/>
            <person name="Putnam N.H."/>
            <person name="Shu S."/>
            <person name="Taher L."/>
            <person name="Blitz I.L."/>
            <person name="Blumberg B."/>
            <person name="Dichmann D.S."/>
            <person name="Dubchak I."/>
            <person name="Amaya E."/>
            <person name="Detter J.C."/>
            <person name="Fletcher R."/>
            <person name="Gerhard D.S."/>
            <person name="Goodstein D."/>
            <person name="Graves T."/>
            <person name="Grigoriev I.V."/>
            <person name="Grimwood J."/>
            <person name="Kawashima T."/>
            <person name="Lindquist E."/>
            <person name="Lucas S.M."/>
            <person name="Mead P.E."/>
            <person name="Mitros T."/>
            <person name="Ogino H."/>
            <person name="Ohta Y."/>
            <person name="Poliakov A.V."/>
            <person name="Pollet N."/>
            <person name="Robert J."/>
            <person name="Salamov A."/>
            <person name="Sater A.K."/>
            <person name="Schmutz J."/>
            <person name="Terry A."/>
            <person name="Vize P.D."/>
            <person name="Warren W.C."/>
            <person name="Wells D."/>
            <person name="Wills A."/>
            <person name="Wilson R.K."/>
            <person name="Zimmerman L.B."/>
            <person name="Zorn A.M."/>
            <person name="Grainger R."/>
            <person name="Grammer T."/>
            <person name="Khokha M.K."/>
            <person name="Richardson P.M."/>
            <person name="Rokhsar D.S."/>
        </authorList>
    </citation>
    <scope>NUCLEOTIDE SEQUENCE [LARGE SCALE GENOMIC DNA]</scope>
    <source>
        <strain evidence="13">Nigerian</strain>
    </source>
</reference>
<accession>A0A6I8QPB0</accession>
<dbReference type="FunCoup" id="A0A6I8QPB0">
    <property type="interactions" value="2558"/>
</dbReference>
<keyword evidence="4" id="KW-0597">Phosphoprotein</keyword>
<dbReference type="Pfam" id="PF18137">
    <property type="entry name" value="WHD_ORC"/>
    <property type="match status" value="1"/>
</dbReference>
<evidence type="ECO:0000256" key="5">
    <source>
        <dbReference type="ARBA" id="ARBA00022705"/>
    </source>
</evidence>
<evidence type="ECO:0000313" key="13">
    <source>
        <dbReference type="Ensembl" id="ENSXETP00000074983"/>
    </source>
</evidence>
<evidence type="ECO:0000259" key="11">
    <source>
        <dbReference type="Pfam" id="PF18137"/>
    </source>
</evidence>
<comment type="similarity">
    <text evidence="2">Belongs to the ORC3 family.</text>
</comment>